<dbReference type="Pfam" id="PF20706">
    <property type="entry name" value="GT4-conflict"/>
    <property type="match status" value="1"/>
</dbReference>
<dbReference type="AlphaFoldDB" id="A0A1H2HBJ7"/>
<evidence type="ECO:0000313" key="1">
    <source>
        <dbReference type="EMBL" id="SDU29240.1"/>
    </source>
</evidence>
<reference evidence="1 2" key="1">
    <citation type="submission" date="2016-10" db="EMBL/GenBank/DDBJ databases">
        <authorList>
            <person name="de Groot N.N."/>
        </authorList>
    </citation>
    <scope>NUCLEOTIDE SEQUENCE [LARGE SCALE GENOMIC DNA]</scope>
    <source>
        <strain evidence="1 2">DSM 44215</strain>
    </source>
</reference>
<protein>
    <submittedName>
        <fullName evidence="1">Glycosyltransferase involved in cell wall bisynthesis</fullName>
    </submittedName>
</protein>
<name>A0A1H2HBJ7_9ACTN</name>
<dbReference type="GO" id="GO:0016740">
    <property type="term" value="F:transferase activity"/>
    <property type="evidence" value="ECO:0007669"/>
    <property type="project" value="UniProtKB-KW"/>
</dbReference>
<dbReference type="EMBL" id="FNLM01000034">
    <property type="protein sequence ID" value="SDU29240.1"/>
    <property type="molecule type" value="Genomic_DNA"/>
</dbReference>
<keyword evidence="1" id="KW-0808">Transferase</keyword>
<dbReference type="STRING" id="158898.SAMN04488548_134376"/>
<dbReference type="Proteomes" id="UP000183180">
    <property type="component" value="Unassembled WGS sequence"/>
</dbReference>
<proteinExistence type="predicted"/>
<dbReference type="SUPFAM" id="SSF53756">
    <property type="entry name" value="UDP-Glycosyltransferase/glycogen phosphorylase"/>
    <property type="match status" value="1"/>
</dbReference>
<sequence length="362" mass="39678">MVPRSTDEDIKAASDVDVALVTPASIPGLNSRELLLLRPVFADSSWEPDVIIGHGRVLGSYAAAQKQQFFSRARRVHFVHTDAEQLEAAKEMPGGTSRMASADERRNLERDLARSADLVVGVGPMLTATITDDLIGLSPRPKIMCMVPGLRSAFDPASASPPVRNALLVVGRADDFQSKGIDIVADALLKVVDRWPQSRPHPPVLVLRGVPGEAATDVKARLDEIFEGRVAYHLRPYSDSEELVKQDLAQSRVMLMPSRHEGFGLAAFEAIASDIPVLISAESGLAQFLRESHIDTEPSSIVTTRNTSTRLAIDEWADAIWYVLTHPAPSRAQAHEMRKRLSEIVDWRTAVDYLLAELDGLD</sequence>
<organism evidence="1 2">
    <name type="scientific">Gordonia westfalica</name>
    <dbReference type="NCBI Taxonomy" id="158898"/>
    <lineage>
        <taxon>Bacteria</taxon>
        <taxon>Bacillati</taxon>
        <taxon>Actinomycetota</taxon>
        <taxon>Actinomycetes</taxon>
        <taxon>Mycobacteriales</taxon>
        <taxon>Gordoniaceae</taxon>
        <taxon>Gordonia</taxon>
    </lineage>
</organism>
<dbReference type="Gene3D" id="3.40.50.2000">
    <property type="entry name" value="Glycogen Phosphorylase B"/>
    <property type="match status" value="2"/>
</dbReference>
<gene>
    <name evidence="1" type="ORF">SAMN04488548_134376</name>
</gene>
<accession>A0A1H2HBJ7</accession>
<dbReference type="PANTHER" id="PTHR12526">
    <property type="entry name" value="GLYCOSYLTRANSFERASE"/>
    <property type="match status" value="1"/>
</dbReference>
<evidence type="ECO:0000313" key="2">
    <source>
        <dbReference type="Proteomes" id="UP000183180"/>
    </source>
</evidence>